<accession>A0A5J4U3Y1</accession>
<name>A0A5J4U3Y1_9EUKA</name>
<feature type="non-terminal residue" evidence="2">
    <location>
        <position position="1"/>
    </location>
</feature>
<comment type="caution">
    <text evidence="2">The sequence shown here is derived from an EMBL/GenBank/DDBJ whole genome shotgun (WGS) entry which is preliminary data.</text>
</comment>
<proteinExistence type="predicted"/>
<organism evidence="2 3">
    <name type="scientific">Streblomastix strix</name>
    <dbReference type="NCBI Taxonomy" id="222440"/>
    <lineage>
        <taxon>Eukaryota</taxon>
        <taxon>Metamonada</taxon>
        <taxon>Preaxostyla</taxon>
        <taxon>Oxymonadida</taxon>
        <taxon>Streblomastigidae</taxon>
        <taxon>Streblomastix</taxon>
    </lineage>
</organism>
<dbReference type="AlphaFoldDB" id="A0A5J4U3Y1"/>
<feature type="region of interest" description="Disordered" evidence="1">
    <location>
        <begin position="25"/>
        <end position="45"/>
    </location>
</feature>
<evidence type="ECO:0000313" key="2">
    <source>
        <dbReference type="EMBL" id="KAA6364671.1"/>
    </source>
</evidence>
<gene>
    <name evidence="2" type="ORF">EZS28_039802</name>
</gene>
<dbReference type="EMBL" id="SNRW01021366">
    <property type="protein sequence ID" value="KAA6364671.1"/>
    <property type="molecule type" value="Genomic_DNA"/>
</dbReference>
<feature type="compositionally biased region" description="Basic and acidic residues" evidence="1">
    <location>
        <begin position="27"/>
        <end position="45"/>
    </location>
</feature>
<dbReference type="Proteomes" id="UP000324800">
    <property type="component" value="Unassembled WGS sequence"/>
</dbReference>
<sequence>LQTTSCRDSELFDCLLTLPILKGSKSSADEEHEAPMIKEREADDS</sequence>
<protein>
    <submittedName>
        <fullName evidence="2">Uncharacterized protein</fullName>
    </submittedName>
</protein>
<evidence type="ECO:0000313" key="3">
    <source>
        <dbReference type="Proteomes" id="UP000324800"/>
    </source>
</evidence>
<evidence type="ECO:0000256" key="1">
    <source>
        <dbReference type="SAM" id="MobiDB-lite"/>
    </source>
</evidence>
<reference evidence="2 3" key="1">
    <citation type="submission" date="2019-03" db="EMBL/GenBank/DDBJ databases">
        <title>Single cell metagenomics reveals metabolic interactions within the superorganism composed of flagellate Streblomastix strix and complex community of Bacteroidetes bacteria on its surface.</title>
        <authorList>
            <person name="Treitli S.C."/>
            <person name="Kolisko M."/>
            <person name="Husnik F."/>
            <person name="Keeling P."/>
            <person name="Hampl V."/>
        </authorList>
    </citation>
    <scope>NUCLEOTIDE SEQUENCE [LARGE SCALE GENOMIC DNA]</scope>
    <source>
        <strain evidence="2">ST1C</strain>
    </source>
</reference>